<reference evidence="1" key="1">
    <citation type="journal article" date="2019" name="Environ. Microbiol.">
        <title>Fungal ecological strategies reflected in gene transcription - a case study of two litter decomposers.</title>
        <authorList>
            <person name="Barbi F."/>
            <person name="Kohler A."/>
            <person name="Barry K."/>
            <person name="Baskaran P."/>
            <person name="Daum C."/>
            <person name="Fauchery L."/>
            <person name="Ihrmark K."/>
            <person name="Kuo A."/>
            <person name="LaButti K."/>
            <person name="Lipzen A."/>
            <person name="Morin E."/>
            <person name="Grigoriev I.V."/>
            <person name="Henrissat B."/>
            <person name="Lindahl B."/>
            <person name="Martin F."/>
        </authorList>
    </citation>
    <scope>NUCLEOTIDE SEQUENCE</scope>
    <source>
        <strain evidence="1">JB14</strain>
    </source>
</reference>
<organism evidence="1 2">
    <name type="scientific">Gymnopus androsaceus JB14</name>
    <dbReference type="NCBI Taxonomy" id="1447944"/>
    <lineage>
        <taxon>Eukaryota</taxon>
        <taxon>Fungi</taxon>
        <taxon>Dikarya</taxon>
        <taxon>Basidiomycota</taxon>
        <taxon>Agaricomycotina</taxon>
        <taxon>Agaricomycetes</taxon>
        <taxon>Agaricomycetidae</taxon>
        <taxon>Agaricales</taxon>
        <taxon>Marasmiineae</taxon>
        <taxon>Omphalotaceae</taxon>
        <taxon>Gymnopus</taxon>
    </lineage>
</organism>
<dbReference type="Proteomes" id="UP000799118">
    <property type="component" value="Unassembled WGS sequence"/>
</dbReference>
<gene>
    <name evidence="1" type="ORF">BT96DRAFT_226828</name>
</gene>
<sequence>MRVHLLLRASLSSSSSTFSSAKRFFKVLIYVLRRSWPAMNIAGPSRFDGAYAASHLEALSVTDSIGPSSGVYDPIYRTNEPATVDLGFTPGPRSLRQRCLPYDICFSTGGNMNWGARVHLLRPLPFPRIPHLRFHLLHDTSSVNAQSGCIGQYEERYFAQGSMHSSGNNYNSYDPRYGASTSATALASGYDHQRQGIDDQ</sequence>
<proteinExistence type="predicted"/>
<evidence type="ECO:0000313" key="2">
    <source>
        <dbReference type="Proteomes" id="UP000799118"/>
    </source>
</evidence>
<dbReference type="EMBL" id="ML769575">
    <property type="protein sequence ID" value="KAE9393299.1"/>
    <property type="molecule type" value="Genomic_DNA"/>
</dbReference>
<keyword evidence="2" id="KW-1185">Reference proteome</keyword>
<dbReference type="AlphaFoldDB" id="A0A6A4H514"/>
<evidence type="ECO:0000313" key="1">
    <source>
        <dbReference type="EMBL" id="KAE9393299.1"/>
    </source>
</evidence>
<accession>A0A6A4H514</accession>
<name>A0A6A4H514_9AGAR</name>
<protein>
    <submittedName>
        <fullName evidence="1">Uncharacterized protein</fullName>
    </submittedName>
</protein>